<comment type="caution">
    <text evidence="2">The sequence shown here is derived from an EMBL/GenBank/DDBJ whole genome shotgun (WGS) entry which is preliminary data.</text>
</comment>
<evidence type="ECO:0000256" key="1">
    <source>
        <dbReference type="SAM" id="Phobius"/>
    </source>
</evidence>
<dbReference type="EMBL" id="BPLR01016500">
    <property type="protein sequence ID" value="GIY84309.1"/>
    <property type="molecule type" value="Genomic_DNA"/>
</dbReference>
<keyword evidence="1" id="KW-0472">Membrane</keyword>
<keyword evidence="1" id="KW-1133">Transmembrane helix</keyword>
<evidence type="ECO:0000313" key="3">
    <source>
        <dbReference type="Proteomes" id="UP001054945"/>
    </source>
</evidence>
<dbReference type="Proteomes" id="UP001054945">
    <property type="component" value="Unassembled WGS sequence"/>
</dbReference>
<dbReference type="AlphaFoldDB" id="A0AAV4WPY6"/>
<organism evidence="2 3">
    <name type="scientific">Caerostris extrusa</name>
    <name type="common">Bark spider</name>
    <name type="synonym">Caerostris bankana</name>
    <dbReference type="NCBI Taxonomy" id="172846"/>
    <lineage>
        <taxon>Eukaryota</taxon>
        <taxon>Metazoa</taxon>
        <taxon>Ecdysozoa</taxon>
        <taxon>Arthropoda</taxon>
        <taxon>Chelicerata</taxon>
        <taxon>Arachnida</taxon>
        <taxon>Araneae</taxon>
        <taxon>Araneomorphae</taxon>
        <taxon>Entelegynae</taxon>
        <taxon>Araneoidea</taxon>
        <taxon>Araneidae</taxon>
        <taxon>Caerostris</taxon>
    </lineage>
</organism>
<protein>
    <submittedName>
        <fullName evidence="2">Uncharacterized protein</fullName>
    </submittedName>
</protein>
<keyword evidence="3" id="KW-1185">Reference proteome</keyword>
<accession>A0AAV4WPY6</accession>
<name>A0AAV4WPY6_CAEEX</name>
<sequence length="109" mass="12525">MVFYITCCLELANLSKNVTKVLLRDCRTFFIAEEYICLVTFFEELMSFPTGIILVRISTEVFRLMVGLMDTNLIDGLKFSDMVVFFFLLLVGCADFAQARILTLKSVRK</sequence>
<proteinExistence type="predicted"/>
<feature type="transmembrane region" description="Helical" evidence="1">
    <location>
        <begin position="82"/>
        <end position="103"/>
    </location>
</feature>
<reference evidence="2 3" key="1">
    <citation type="submission" date="2021-06" db="EMBL/GenBank/DDBJ databases">
        <title>Caerostris extrusa draft genome.</title>
        <authorList>
            <person name="Kono N."/>
            <person name="Arakawa K."/>
        </authorList>
    </citation>
    <scope>NUCLEOTIDE SEQUENCE [LARGE SCALE GENOMIC DNA]</scope>
</reference>
<keyword evidence="1" id="KW-0812">Transmembrane</keyword>
<gene>
    <name evidence="2" type="ORF">CEXT_562711</name>
</gene>
<evidence type="ECO:0000313" key="2">
    <source>
        <dbReference type="EMBL" id="GIY84309.1"/>
    </source>
</evidence>